<comment type="caution">
    <text evidence="1">The sequence shown here is derived from an EMBL/GenBank/DDBJ whole genome shotgun (WGS) entry which is preliminary data.</text>
</comment>
<evidence type="ECO:0000313" key="1">
    <source>
        <dbReference type="EMBL" id="OBX37261.1"/>
    </source>
</evidence>
<organism evidence="1 2">
    <name type="scientific">Halomonas elongata</name>
    <dbReference type="NCBI Taxonomy" id="2746"/>
    <lineage>
        <taxon>Bacteria</taxon>
        <taxon>Pseudomonadati</taxon>
        <taxon>Pseudomonadota</taxon>
        <taxon>Gammaproteobacteria</taxon>
        <taxon>Oceanospirillales</taxon>
        <taxon>Halomonadaceae</taxon>
        <taxon>Halomonas</taxon>
    </lineage>
</organism>
<evidence type="ECO:0000313" key="2">
    <source>
        <dbReference type="Proteomes" id="UP000092504"/>
    </source>
</evidence>
<dbReference type="PATRIC" id="fig|2746.7.peg.1663"/>
<proteinExistence type="predicted"/>
<reference evidence="1 2" key="1">
    <citation type="submission" date="2016-06" db="EMBL/GenBank/DDBJ databases">
        <title>Genome sequence of halotolerant plant growth promoting strain of Halomonas elongata HEK1 isolated from salterns of Rann of Kutch, Gujarat, India.</title>
        <authorList>
            <person name="Gaba S."/>
            <person name="Singh R.N."/>
            <person name="Abrol S."/>
            <person name="Kaushik R."/>
            <person name="Saxena A.K."/>
        </authorList>
    </citation>
    <scope>NUCLEOTIDE SEQUENCE [LARGE SCALE GENOMIC DNA]</scope>
    <source>
        <strain evidence="1 2">HEK1</strain>
    </source>
</reference>
<dbReference type="AlphaFoldDB" id="A0A1B8P4T0"/>
<dbReference type="EMBL" id="MAJD01000001">
    <property type="protein sequence ID" value="OBX37261.1"/>
    <property type="molecule type" value="Genomic_DNA"/>
</dbReference>
<protein>
    <submittedName>
        <fullName evidence="1">Uncharacterized protein</fullName>
    </submittedName>
</protein>
<dbReference type="Proteomes" id="UP000092504">
    <property type="component" value="Unassembled WGS sequence"/>
</dbReference>
<name>A0A1B8P4T0_HALEL</name>
<accession>A0A1B8P4T0</accession>
<gene>
    <name evidence="1" type="ORF">A8U91_01619</name>
</gene>
<sequence>MSVLLEDGANRLEAADDTLTVVGSADFEGASALAEAGRRWLEGVAGASG</sequence>